<sequence>MFAELQRDYNRNLSWAKDFDPTTAAPPELSSWLYLFYAYLQLEEPYAEVAEWLKVVAYRLIDPPPPLRSFKEEALDLWMTCTRSFRKYGRPGSRASQHKRV</sequence>
<proteinExistence type="predicted"/>
<protein>
    <submittedName>
        <fullName evidence="1">G2391 protein</fullName>
    </submittedName>
</protein>
<reference evidence="1 2" key="1">
    <citation type="submission" date="2024-06" db="EMBL/GenBank/DDBJ databases">
        <authorList>
            <person name="Kraege A."/>
            <person name="Thomma B."/>
        </authorList>
    </citation>
    <scope>NUCLEOTIDE SEQUENCE [LARGE SCALE GENOMIC DNA]</scope>
</reference>
<accession>A0ABP1FKB5</accession>
<evidence type="ECO:0000313" key="2">
    <source>
        <dbReference type="Proteomes" id="UP001497392"/>
    </source>
</evidence>
<dbReference type="EMBL" id="CAXHTA020000003">
    <property type="protein sequence ID" value="CAL5220385.1"/>
    <property type="molecule type" value="Genomic_DNA"/>
</dbReference>
<keyword evidence="2" id="KW-1185">Reference proteome</keyword>
<name>A0ABP1FKB5_9CHLO</name>
<evidence type="ECO:0000313" key="1">
    <source>
        <dbReference type="EMBL" id="CAL5220385.1"/>
    </source>
</evidence>
<organism evidence="1 2">
    <name type="scientific">Coccomyxa viridis</name>
    <dbReference type="NCBI Taxonomy" id="1274662"/>
    <lineage>
        <taxon>Eukaryota</taxon>
        <taxon>Viridiplantae</taxon>
        <taxon>Chlorophyta</taxon>
        <taxon>core chlorophytes</taxon>
        <taxon>Trebouxiophyceae</taxon>
        <taxon>Trebouxiophyceae incertae sedis</taxon>
        <taxon>Coccomyxaceae</taxon>
        <taxon>Coccomyxa</taxon>
    </lineage>
</organism>
<gene>
    <name evidence="1" type="primary">g2391</name>
    <name evidence="1" type="ORF">VP750_LOCUS2044</name>
</gene>
<dbReference type="Proteomes" id="UP001497392">
    <property type="component" value="Unassembled WGS sequence"/>
</dbReference>
<comment type="caution">
    <text evidence="1">The sequence shown here is derived from an EMBL/GenBank/DDBJ whole genome shotgun (WGS) entry which is preliminary data.</text>
</comment>